<evidence type="ECO:0000313" key="2">
    <source>
        <dbReference type="EMBL" id="KFM65206.1"/>
    </source>
</evidence>
<accession>A0A087TJB7</accession>
<evidence type="ECO:0000256" key="1">
    <source>
        <dbReference type="SAM" id="MobiDB-lite"/>
    </source>
</evidence>
<name>A0A087TJB7_STEMI</name>
<reference evidence="2 3" key="1">
    <citation type="submission" date="2013-11" db="EMBL/GenBank/DDBJ databases">
        <title>Genome sequencing of Stegodyphus mimosarum.</title>
        <authorList>
            <person name="Bechsgaard J."/>
        </authorList>
    </citation>
    <scope>NUCLEOTIDE SEQUENCE [LARGE SCALE GENOMIC DNA]</scope>
</reference>
<dbReference type="EMBL" id="KK115481">
    <property type="protein sequence ID" value="KFM65206.1"/>
    <property type="molecule type" value="Genomic_DNA"/>
</dbReference>
<dbReference type="Proteomes" id="UP000054359">
    <property type="component" value="Unassembled WGS sequence"/>
</dbReference>
<feature type="compositionally biased region" description="Basic and acidic residues" evidence="1">
    <location>
        <begin position="15"/>
        <end position="33"/>
    </location>
</feature>
<organism evidence="2 3">
    <name type="scientific">Stegodyphus mimosarum</name>
    <name type="common">African social velvet spider</name>
    <dbReference type="NCBI Taxonomy" id="407821"/>
    <lineage>
        <taxon>Eukaryota</taxon>
        <taxon>Metazoa</taxon>
        <taxon>Ecdysozoa</taxon>
        <taxon>Arthropoda</taxon>
        <taxon>Chelicerata</taxon>
        <taxon>Arachnida</taxon>
        <taxon>Araneae</taxon>
        <taxon>Araneomorphae</taxon>
        <taxon>Entelegynae</taxon>
        <taxon>Eresoidea</taxon>
        <taxon>Eresidae</taxon>
        <taxon>Stegodyphus</taxon>
    </lineage>
</organism>
<feature type="region of interest" description="Disordered" evidence="1">
    <location>
        <begin position="1"/>
        <end position="33"/>
    </location>
</feature>
<gene>
    <name evidence="2" type="ORF">X975_26419</name>
</gene>
<sequence length="104" mass="11346">MAEALVQSTSKYSRSRSEELEAGAHSHQIGAKEEGILRLFGLGDRRCYSSNQGNACRSERTHIQRGGPTDSLGSRALAVRPSRAPSRDDLNDGHASPLQDRNQN</sequence>
<feature type="region of interest" description="Disordered" evidence="1">
    <location>
        <begin position="50"/>
        <end position="104"/>
    </location>
</feature>
<feature type="non-terminal residue" evidence="2">
    <location>
        <position position="104"/>
    </location>
</feature>
<protein>
    <submittedName>
        <fullName evidence="2">Uncharacterized protein</fullName>
    </submittedName>
</protein>
<dbReference type="AlphaFoldDB" id="A0A087TJB7"/>
<keyword evidence="3" id="KW-1185">Reference proteome</keyword>
<evidence type="ECO:0000313" key="3">
    <source>
        <dbReference type="Proteomes" id="UP000054359"/>
    </source>
</evidence>
<feature type="compositionally biased region" description="Polar residues" evidence="1">
    <location>
        <begin position="1"/>
        <end position="12"/>
    </location>
</feature>
<proteinExistence type="predicted"/>